<reference evidence="3 4" key="1">
    <citation type="submission" date="2019-04" db="EMBL/GenBank/DDBJ databases">
        <title>Friends and foes A comparative genomics study of 23 Aspergillus species from section Flavi.</title>
        <authorList>
            <consortium name="DOE Joint Genome Institute"/>
            <person name="Kjaerbolling I."/>
            <person name="Vesth T."/>
            <person name="Frisvad J.C."/>
            <person name="Nybo J.L."/>
            <person name="Theobald S."/>
            <person name="Kildgaard S."/>
            <person name="Isbrandt T."/>
            <person name="Kuo A."/>
            <person name="Sato A."/>
            <person name="Lyhne E.K."/>
            <person name="Kogle M.E."/>
            <person name="Wiebenga A."/>
            <person name="Kun R.S."/>
            <person name="Lubbers R.J."/>
            <person name="Makela M.R."/>
            <person name="Barry K."/>
            <person name="Chovatia M."/>
            <person name="Clum A."/>
            <person name="Daum C."/>
            <person name="Haridas S."/>
            <person name="He G."/>
            <person name="LaButti K."/>
            <person name="Lipzen A."/>
            <person name="Mondo S."/>
            <person name="Riley R."/>
            <person name="Salamov A."/>
            <person name="Simmons B.A."/>
            <person name="Magnuson J.K."/>
            <person name="Henrissat B."/>
            <person name="Mortensen U.H."/>
            <person name="Larsen T.O."/>
            <person name="Devries R.P."/>
            <person name="Grigoriev I.V."/>
            <person name="Machida M."/>
            <person name="Baker S.E."/>
            <person name="Andersen M.R."/>
        </authorList>
    </citation>
    <scope>NUCLEOTIDE SEQUENCE [LARGE SCALE GENOMIC DNA]</scope>
    <source>
        <strain evidence="3 4">CBS 151.66</strain>
    </source>
</reference>
<evidence type="ECO:0000313" key="3">
    <source>
        <dbReference type="EMBL" id="KAB8073456.1"/>
    </source>
</evidence>
<evidence type="ECO:0000313" key="4">
    <source>
        <dbReference type="Proteomes" id="UP000326565"/>
    </source>
</evidence>
<dbReference type="AlphaFoldDB" id="A0A5N5WY26"/>
<name>A0A5N5WY26_9EURO</name>
<dbReference type="OrthoDB" id="5402392at2759"/>
<dbReference type="EMBL" id="ML732226">
    <property type="protein sequence ID" value="KAB8073456.1"/>
    <property type="molecule type" value="Genomic_DNA"/>
</dbReference>
<accession>A0A5N5WY26</accession>
<evidence type="ECO:0000256" key="2">
    <source>
        <dbReference type="SAM" id="MobiDB-lite"/>
    </source>
</evidence>
<gene>
    <name evidence="3" type="ORF">BDV29DRAFT_175417</name>
</gene>
<keyword evidence="1" id="KW-0175">Coiled coil</keyword>
<sequence>MARHNDEPAIPTNIPPFARPLAPYIKSRQEALRIRQVLTSYLRSHLIFADDDPDHPNIHAQSHLSLCVPQDAVADVKRIPSELTGLRKEYLQALQANIDARKEYRSVSEGHITTKPQGGAAGVETRPVDPNFELQAYLKLLRDRRRHAKLQVFQHYVQELKERDTVRPEDFDSAGNRGQQFVLPVDLEECQSGHSSEDGIEGLLHNLERAVIRASTQLEQEKRLLEELKAQNVTGDGSGSGHIAPAVKVVALQQARDELVHWVEEKLLSVGNNEDGPMQELSQKEIEKSAHLLEDQKAQVAEQYAAYVDARKRLLDAASRACQPIGTPSAKPPSRPTGQSRAITKETSSLEPVDVLSFVDERLLPLSKCQRALALQKFYLSGMLAKGKSATLRILNRLSDESHLLPEYPILARQPRFKHAAAAINARHATNSTEPIKSDDIVTLAEAWAFASKAAGTSEREYVEQTLEGGIESMQGAEQALQEIYVMMNQNLEEVLRDIQDGKQEGSDIWTYEAQSSKSHVRPSRSDKRTRGPWTKLDGRVGITD</sequence>
<feature type="region of interest" description="Disordered" evidence="2">
    <location>
        <begin position="323"/>
        <end position="346"/>
    </location>
</feature>
<proteinExistence type="predicted"/>
<dbReference type="Proteomes" id="UP000326565">
    <property type="component" value="Unassembled WGS sequence"/>
</dbReference>
<evidence type="ECO:0000256" key="1">
    <source>
        <dbReference type="SAM" id="Coils"/>
    </source>
</evidence>
<feature type="region of interest" description="Disordered" evidence="2">
    <location>
        <begin position="510"/>
        <end position="545"/>
    </location>
</feature>
<feature type="coiled-coil region" evidence="1">
    <location>
        <begin position="204"/>
        <end position="231"/>
    </location>
</feature>
<feature type="compositionally biased region" description="Polar residues" evidence="2">
    <location>
        <begin position="336"/>
        <end position="346"/>
    </location>
</feature>
<keyword evidence="4" id="KW-1185">Reference proteome</keyword>
<protein>
    <submittedName>
        <fullName evidence="3">Uncharacterized protein</fullName>
    </submittedName>
</protein>
<organism evidence="3 4">
    <name type="scientific">Aspergillus leporis</name>
    <dbReference type="NCBI Taxonomy" id="41062"/>
    <lineage>
        <taxon>Eukaryota</taxon>
        <taxon>Fungi</taxon>
        <taxon>Dikarya</taxon>
        <taxon>Ascomycota</taxon>
        <taxon>Pezizomycotina</taxon>
        <taxon>Eurotiomycetes</taxon>
        <taxon>Eurotiomycetidae</taxon>
        <taxon>Eurotiales</taxon>
        <taxon>Aspergillaceae</taxon>
        <taxon>Aspergillus</taxon>
        <taxon>Aspergillus subgen. Circumdati</taxon>
    </lineage>
</organism>